<dbReference type="GO" id="GO:0004300">
    <property type="term" value="F:enoyl-CoA hydratase activity"/>
    <property type="evidence" value="ECO:0007669"/>
    <property type="project" value="UniProtKB-EC"/>
</dbReference>
<name>A0A1Y5TJF5_9PROT</name>
<dbReference type="GO" id="GO:0006635">
    <property type="term" value="P:fatty acid beta-oxidation"/>
    <property type="evidence" value="ECO:0007669"/>
    <property type="project" value="TreeGrafter"/>
</dbReference>
<dbReference type="AlphaFoldDB" id="A0A1Y5TJF5"/>
<reference evidence="3 4" key="1">
    <citation type="submission" date="2017-03" db="EMBL/GenBank/DDBJ databases">
        <authorList>
            <person name="Afonso C.L."/>
            <person name="Miller P.J."/>
            <person name="Scott M.A."/>
            <person name="Spackman E."/>
            <person name="Goraichik I."/>
            <person name="Dimitrov K.M."/>
            <person name="Suarez D.L."/>
            <person name="Swayne D.E."/>
        </authorList>
    </citation>
    <scope>NUCLEOTIDE SEQUENCE [LARGE SCALE GENOMIC DNA]</scope>
    <source>
        <strain evidence="3 4">CECT 7691</strain>
    </source>
</reference>
<dbReference type="PROSITE" id="PS00166">
    <property type="entry name" value="ENOYL_COA_HYDRATASE"/>
    <property type="match status" value="1"/>
</dbReference>
<evidence type="ECO:0000313" key="3">
    <source>
        <dbReference type="EMBL" id="SLN65402.1"/>
    </source>
</evidence>
<dbReference type="Gene3D" id="3.90.226.10">
    <property type="entry name" value="2-enoyl-CoA Hydratase, Chain A, domain 1"/>
    <property type="match status" value="1"/>
</dbReference>
<evidence type="ECO:0000256" key="2">
    <source>
        <dbReference type="RuleBase" id="RU003707"/>
    </source>
</evidence>
<evidence type="ECO:0000256" key="1">
    <source>
        <dbReference type="ARBA" id="ARBA00005254"/>
    </source>
</evidence>
<dbReference type="PANTHER" id="PTHR11941">
    <property type="entry name" value="ENOYL-COA HYDRATASE-RELATED"/>
    <property type="match status" value="1"/>
</dbReference>
<dbReference type="InterPro" id="IPR029045">
    <property type="entry name" value="ClpP/crotonase-like_dom_sf"/>
</dbReference>
<dbReference type="OrthoDB" id="9775794at2"/>
<dbReference type="InterPro" id="IPR001753">
    <property type="entry name" value="Enoyl-CoA_hydra/iso"/>
</dbReference>
<organism evidence="3 4">
    <name type="scientific">Oceanibacterium hippocampi</name>
    <dbReference type="NCBI Taxonomy" id="745714"/>
    <lineage>
        <taxon>Bacteria</taxon>
        <taxon>Pseudomonadati</taxon>
        <taxon>Pseudomonadota</taxon>
        <taxon>Alphaproteobacteria</taxon>
        <taxon>Sneathiellales</taxon>
        <taxon>Sneathiellaceae</taxon>
        <taxon>Oceanibacterium</taxon>
    </lineage>
</organism>
<dbReference type="Proteomes" id="UP000193200">
    <property type="component" value="Unassembled WGS sequence"/>
</dbReference>
<sequence length="268" mass="28932">MKRNGTLAKSDLSISEEHDGRLVRVVIARPERRNALRAQTFRELFALFDRLRSDARCTVLTITGGGDRAFCAGADIEEISGLEPHEFRAFCQNTIELYRRMRALRQIVVASVNGAAYGAGCALAMASDLVIADARARFAQPEIRVGILGGSALLPRHLSNPRLAAEMVLTGRSISADEAERYGLVNRVTSADGLTAETDEMIATLLALPAGALALAKQALVRGDAVPDAIAAFEIQQDLATAAFALPERAERMQAFLSRTDDRPKARG</sequence>
<evidence type="ECO:0000313" key="4">
    <source>
        <dbReference type="Proteomes" id="UP000193200"/>
    </source>
</evidence>
<dbReference type="PANTHER" id="PTHR11941:SF54">
    <property type="entry name" value="ENOYL-COA HYDRATASE, MITOCHONDRIAL"/>
    <property type="match status" value="1"/>
</dbReference>
<keyword evidence="3" id="KW-0456">Lyase</keyword>
<dbReference type="InterPro" id="IPR018376">
    <property type="entry name" value="Enoyl-CoA_hyd/isom_CS"/>
</dbReference>
<dbReference type="CDD" id="cd06558">
    <property type="entry name" value="crotonase-like"/>
    <property type="match status" value="1"/>
</dbReference>
<comment type="similarity">
    <text evidence="1 2">Belongs to the enoyl-CoA hydratase/isomerase family.</text>
</comment>
<proteinExistence type="inferred from homology"/>
<protein>
    <submittedName>
        <fullName evidence="3">Putative enoyl-CoA hydratase echA8</fullName>
        <ecNumber evidence="3">4.2.1.17</ecNumber>
    </submittedName>
</protein>
<accession>A0A1Y5TJF5</accession>
<dbReference type="SUPFAM" id="SSF52096">
    <property type="entry name" value="ClpP/crotonase"/>
    <property type="match status" value="1"/>
</dbReference>
<dbReference type="Pfam" id="PF00378">
    <property type="entry name" value="ECH_1"/>
    <property type="match status" value="1"/>
</dbReference>
<gene>
    <name evidence="3" type="primary">echA8_10</name>
    <name evidence="3" type="ORF">OCH7691_02992</name>
</gene>
<dbReference type="EC" id="4.2.1.17" evidence="3"/>
<keyword evidence="4" id="KW-1185">Reference proteome</keyword>
<dbReference type="EMBL" id="FWFR01000002">
    <property type="protein sequence ID" value="SLN65402.1"/>
    <property type="molecule type" value="Genomic_DNA"/>
</dbReference>
<dbReference type="InParanoid" id="A0A1Y5TJF5"/>